<dbReference type="RefSeq" id="WP_170267947.1">
    <property type="nucleotide sequence ID" value="NZ_BJZU01000095.1"/>
</dbReference>
<protein>
    <submittedName>
        <fullName evidence="1">Uncharacterized protein</fullName>
    </submittedName>
</protein>
<reference evidence="2" key="4">
    <citation type="submission" date="2023-01" db="EMBL/GenBank/DDBJ databases">
        <title>Draft genome sequence of Methylobacterium oxalidis strain NBRC 107715.</title>
        <authorList>
            <person name="Sun Q."/>
            <person name="Mori K."/>
        </authorList>
    </citation>
    <scope>NUCLEOTIDE SEQUENCE</scope>
    <source>
        <strain evidence="2">NBRC 107715</strain>
    </source>
</reference>
<reference evidence="1 3" key="3">
    <citation type="submission" date="2019-07" db="EMBL/GenBank/DDBJ databases">
        <title>Whole genome shotgun sequence of Methylobacterium oxalidis NBRC 107715.</title>
        <authorList>
            <person name="Hosoyama A."/>
            <person name="Uohara A."/>
            <person name="Ohji S."/>
            <person name="Ichikawa N."/>
        </authorList>
    </citation>
    <scope>NUCLEOTIDE SEQUENCE [LARGE SCALE GENOMIC DNA]</scope>
    <source>
        <strain evidence="1 3">NBRC 107715</strain>
    </source>
</reference>
<name>A0A512J8P9_9HYPH</name>
<proteinExistence type="predicted"/>
<evidence type="ECO:0000313" key="4">
    <source>
        <dbReference type="Proteomes" id="UP001156856"/>
    </source>
</evidence>
<evidence type="ECO:0000313" key="3">
    <source>
        <dbReference type="Proteomes" id="UP000321960"/>
    </source>
</evidence>
<gene>
    <name evidence="2" type="ORF">GCM10007888_13800</name>
    <name evidence="1" type="ORF">MOX02_42570</name>
</gene>
<comment type="caution">
    <text evidence="1">The sequence shown here is derived from an EMBL/GenBank/DDBJ whole genome shotgun (WGS) entry which is preliminary data.</text>
</comment>
<sequence length="46" mass="4716">MTHALAQLLLTVASVMAGILFLDAVDAPARKAARRLAGVAKGLQGK</sequence>
<reference evidence="2" key="1">
    <citation type="journal article" date="2014" name="Int. J. Syst. Evol. Microbiol.">
        <title>Complete genome of a new Firmicutes species belonging to the dominant human colonic microbiota ('Ruminococcus bicirculans') reveals two chromosomes and a selective capacity to utilize plant glucans.</title>
        <authorList>
            <consortium name="NISC Comparative Sequencing Program"/>
            <person name="Wegmann U."/>
            <person name="Louis P."/>
            <person name="Goesmann A."/>
            <person name="Henrissat B."/>
            <person name="Duncan S.H."/>
            <person name="Flint H.J."/>
        </authorList>
    </citation>
    <scope>NUCLEOTIDE SEQUENCE</scope>
    <source>
        <strain evidence="2">NBRC 107715</strain>
    </source>
</reference>
<dbReference type="AlphaFoldDB" id="A0A512J8P9"/>
<accession>A0A512J8P9</accession>
<evidence type="ECO:0000313" key="1">
    <source>
        <dbReference type="EMBL" id="GEP06219.1"/>
    </source>
</evidence>
<dbReference type="Proteomes" id="UP000321960">
    <property type="component" value="Unassembled WGS sequence"/>
</dbReference>
<evidence type="ECO:0000313" key="2">
    <source>
        <dbReference type="EMBL" id="GLS62999.1"/>
    </source>
</evidence>
<dbReference type="EMBL" id="BJZU01000095">
    <property type="protein sequence ID" value="GEP06219.1"/>
    <property type="molecule type" value="Genomic_DNA"/>
</dbReference>
<dbReference type="Proteomes" id="UP001156856">
    <property type="component" value="Unassembled WGS sequence"/>
</dbReference>
<organism evidence="1 3">
    <name type="scientific">Methylobacterium oxalidis</name>
    <dbReference type="NCBI Taxonomy" id="944322"/>
    <lineage>
        <taxon>Bacteria</taxon>
        <taxon>Pseudomonadati</taxon>
        <taxon>Pseudomonadota</taxon>
        <taxon>Alphaproteobacteria</taxon>
        <taxon>Hyphomicrobiales</taxon>
        <taxon>Methylobacteriaceae</taxon>
        <taxon>Methylobacterium</taxon>
    </lineage>
</organism>
<keyword evidence="4" id="KW-1185">Reference proteome</keyword>
<reference evidence="4" key="2">
    <citation type="journal article" date="2019" name="Int. J. Syst. Evol. Microbiol.">
        <title>The Global Catalogue of Microorganisms (GCM) 10K type strain sequencing project: providing services to taxonomists for standard genome sequencing and annotation.</title>
        <authorList>
            <consortium name="The Broad Institute Genomics Platform"/>
            <consortium name="The Broad Institute Genome Sequencing Center for Infectious Disease"/>
            <person name="Wu L."/>
            <person name="Ma J."/>
        </authorList>
    </citation>
    <scope>NUCLEOTIDE SEQUENCE [LARGE SCALE GENOMIC DNA]</scope>
    <source>
        <strain evidence="4">NBRC 107715</strain>
    </source>
</reference>
<dbReference type="EMBL" id="BSPK01000018">
    <property type="protein sequence ID" value="GLS62999.1"/>
    <property type="molecule type" value="Genomic_DNA"/>
</dbReference>